<dbReference type="GO" id="GO:0009922">
    <property type="term" value="F:fatty acid elongase activity"/>
    <property type="evidence" value="ECO:0007669"/>
    <property type="project" value="InterPro"/>
</dbReference>
<dbReference type="PANTHER" id="PTHR11157:SF126">
    <property type="entry name" value="ELONGATION OF VERY LONG CHAIN FATTY ACIDS PROTEIN"/>
    <property type="match status" value="1"/>
</dbReference>
<keyword evidence="6 10" id="KW-1133">Transmembrane helix</keyword>
<evidence type="ECO:0000256" key="10">
    <source>
        <dbReference type="SAM" id="Phobius"/>
    </source>
</evidence>
<dbReference type="Proteomes" id="UP000198341">
    <property type="component" value="Chromosome 10"/>
</dbReference>
<dbReference type="eggNOG" id="KOG3071">
    <property type="taxonomic scope" value="Eukaryota"/>
</dbReference>
<evidence type="ECO:0000256" key="6">
    <source>
        <dbReference type="ARBA" id="ARBA00022989"/>
    </source>
</evidence>
<feature type="transmembrane region" description="Helical" evidence="10">
    <location>
        <begin position="12"/>
        <end position="29"/>
    </location>
</feature>
<feature type="transmembrane region" description="Helical" evidence="10">
    <location>
        <begin position="194"/>
        <end position="214"/>
    </location>
</feature>
<dbReference type="GO" id="GO:0034625">
    <property type="term" value="P:fatty acid elongation, monounsaturated fatty acid"/>
    <property type="evidence" value="ECO:0007669"/>
    <property type="project" value="TreeGrafter"/>
</dbReference>
<evidence type="ECO:0000313" key="11">
    <source>
        <dbReference type="EMBL" id="CCO18093.1"/>
    </source>
</evidence>
<evidence type="ECO:0000313" key="12">
    <source>
        <dbReference type="Proteomes" id="UP000198341"/>
    </source>
</evidence>
<accession>K8F909</accession>
<keyword evidence="3" id="KW-0808">Transferase</keyword>
<evidence type="ECO:0000256" key="1">
    <source>
        <dbReference type="ARBA" id="ARBA00004141"/>
    </source>
</evidence>
<reference evidence="11 12" key="1">
    <citation type="submission" date="2011-10" db="EMBL/GenBank/DDBJ databases">
        <authorList>
            <person name="Genoscope - CEA"/>
        </authorList>
    </citation>
    <scope>NUCLEOTIDE SEQUENCE [LARGE SCALE GENOMIC DNA]</scope>
    <source>
        <strain evidence="11 12">RCC 1105</strain>
    </source>
</reference>
<evidence type="ECO:0000256" key="3">
    <source>
        <dbReference type="ARBA" id="ARBA00022679"/>
    </source>
</evidence>
<gene>
    <name evidence="11" type="ordered locus">Bathy10g01990</name>
</gene>
<dbReference type="GO" id="GO:0030148">
    <property type="term" value="P:sphingolipid biosynthetic process"/>
    <property type="evidence" value="ECO:0007669"/>
    <property type="project" value="TreeGrafter"/>
</dbReference>
<keyword evidence="4 10" id="KW-0812">Transmembrane</keyword>
<feature type="transmembrane region" description="Helical" evidence="10">
    <location>
        <begin position="254"/>
        <end position="275"/>
    </location>
</feature>
<dbReference type="OrthoDB" id="434092at2759"/>
<evidence type="ECO:0000256" key="8">
    <source>
        <dbReference type="ARBA" id="ARBA00023136"/>
    </source>
</evidence>
<dbReference type="GO" id="GO:0005789">
    <property type="term" value="C:endoplasmic reticulum membrane"/>
    <property type="evidence" value="ECO:0007669"/>
    <property type="project" value="TreeGrafter"/>
</dbReference>
<evidence type="ECO:0000256" key="7">
    <source>
        <dbReference type="ARBA" id="ARBA00023098"/>
    </source>
</evidence>
<dbReference type="PROSITE" id="PS01188">
    <property type="entry name" value="ELO"/>
    <property type="match status" value="1"/>
</dbReference>
<dbReference type="GO" id="GO:0019367">
    <property type="term" value="P:fatty acid elongation, saturated fatty acid"/>
    <property type="evidence" value="ECO:0007669"/>
    <property type="project" value="TreeGrafter"/>
</dbReference>
<comment type="subcellular location">
    <subcellularLocation>
        <location evidence="1">Membrane</location>
        <topology evidence="1">Multi-pass membrane protein</topology>
    </subcellularLocation>
</comment>
<dbReference type="GO" id="GO:0034626">
    <property type="term" value="P:fatty acid elongation, polyunsaturated fatty acid"/>
    <property type="evidence" value="ECO:0007669"/>
    <property type="project" value="TreeGrafter"/>
</dbReference>
<feature type="transmembrane region" description="Helical" evidence="10">
    <location>
        <begin position="164"/>
        <end position="182"/>
    </location>
</feature>
<sequence length="288" mass="33822">MGKDSTTKTGVFIALACFGVYFHQLYSYVLRTTHNASLNRNGTKISALKWIDGLSFEAPLIASLLYLTMVFVGPKIMRKRAEPFNPKALMLVYNVYQTLFNVYVCYLFVSEIKTNNFKVWGETCRWNDTRTFGVALGVWLHYNNKYLELLDTVWMILRKKEKQVSFLHVYHHVLLVWAWWMVCWTINQAPCVDMYFGALCNSFIHVVMYSYYAMALMGVAVPWKRYITQLQLLQFMVVFCHAVYVLLYTKCLKILPYSQMFVMANMLVLFGNFYMKSYKNTSSKRKTK</sequence>
<evidence type="ECO:0000256" key="9">
    <source>
        <dbReference type="ARBA" id="ARBA00023160"/>
    </source>
</evidence>
<keyword evidence="7" id="KW-0443">Lipid metabolism</keyword>
<evidence type="ECO:0000256" key="5">
    <source>
        <dbReference type="ARBA" id="ARBA00022832"/>
    </source>
</evidence>
<keyword evidence="2" id="KW-0444">Lipid biosynthesis</keyword>
<feature type="transmembrane region" description="Helical" evidence="10">
    <location>
        <begin position="91"/>
        <end position="109"/>
    </location>
</feature>
<keyword evidence="12" id="KW-1185">Reference proteome</keyword>
<dbReference type="STRING" id="41875.K8F909"/>
<evidence type="ECO:0000256" key="4">
    <source>
        <dbReference type="ARBA" id="ARBA00022692"/>
    </source>
</evidence>
<dbReference type="InterPro" id="IPR002076">
    <property type="entry name" value="ELO_fam"/>
</dbReference>
<dbReference type="EMBL" id="FO082269">
    <property type="protein sequence ID" value="CCO18093.1"/>
    <property type="molecule type" value="Genomic_DNA"/>
</dbReference>
<dbReference type="RefSeq" id="XP_007510560.1">
    <property type="nucleotide sequence ID" value="XM_007510498.1"/>
</dbReference>
<organism evidence="11 12">
    <name type="scientific">Bathycoccus prasinos</name>
    <dbReference type="NCBI Taxonomy" id="41875"/>
    <lineage>
        <taxon>Eukaryota</taxon>
        <taxon>Viridiplantae</taxon>
        <taxon>Chlorophyta</taxon>
        <taxon>Mamiellophyceae</taxon>
        <taxon>Mamiellales</taxon>
        <taxon>Bathycoccaceae</taxon>
        <taxon>Bathycoccus</taxon>
    </lineage>
</organism>
<dbReference type="Pfam" id="PF01151">
    <property type="entry name" value="ELO"/>
    <property type="match status" value="1"/>
</dbReference>
<keyword evidence="9" id="KW-0275">Fatty acid biosynthesis</keyword>
<feature type="transmembrane region" description="Helical" evidence="10">
    <location>
        <begin position="226"/>
        <end position="248"/>
    </location>
</feature>
<dbReference type="AlphaFoldDB" id="K8F909"/>
<keyword evidence="5" id="KW-0276">Fatty acid metabolism</keyword>
<feature type="transmembrane region" description="Helical" evidence="10">
    <location>
        <begin position="50"/>
        <end position="71"/>
    </location>
</feature>
<dbReference type="KEGG" id="bpg:Bathy10g01990"/>
<name>K8F909_9CHLO</name>
<protein>
    <submittedName>
        <fullName evidence="11">Uncharacterized protein</fullName>
    </submittedName>
</protein>
<dbReference type="PANTHER" id="PTHR11157">
    <property type="entry name" value="FATTY ACID ACYL TRANSFERASE-RELATED"/>
    <property type="match status" value="1"/>
</dbReference>
<dbReference type="GO" id="GO:0042761">
    <property type="term" value="P:very long-chain fatty acid biosynthetic process"/>
    <property type="evidence" value="ECO:0007669"/>
    <property type="project" value="TreeGrafter"/>
</dbReference>
<dbReference type="GeneID" id="19013275"/>
<dbReference type="InterPro" id="IPR030457">
    <property type="entry name" value="ELO_CS"/>
</dbReference>
<evidence type="ECO:0000256" key="2">
    <source>
        <dbReference type="ARBA" id="ARBA00022516"/>
    </source>
</evidence>
<proteinExistence type="predicted"/>
<keyword evidence="8 10" id="KW-0472">Membrane</keyword>